<evidence type="ECO:0000256" key="1">
    <source>
        <dbReference type="ARBA" id="ARBA00009512"/>
    </source>
</evidence>
<dbReference type="AlphaFoldDB" id="A0A2M6WDP2"/>
<evidence type="ECO:0000256" key="2">
    <source>
        <dbReference type="ARBA" id="ARBA00035294"/>
    </source>
</evidence>
<dbReference type="Gene3D" id="3.30.70.60">
    <property type="match status" value="1"/>
</dbReference>
<dbReference type="GO" id="GO:0003735">
    <property type="term" value="F:structural constituent of ribosome"/>
    <property type="evidence" value="ECO:0007669"/>
    <property type="project" value="InterPro"/>
</dbReference>
<comment type="caution">
    <text evidence="5">The sequence shown here is derived from an EMBL/GenBank/DDBJ whole genome shotgun (WGS) entry which is preliminary data.</text>
</comment>
<dbReference type="GO" id="GO:0006412">
    <property type="term" value="P:translation"/>
    <property type="evidence" value="ECO:0007669"/>
    <property type="project" value="InterPro"/>
</dbReference>
<dbReference type="SUPFAM" id="SSF54995">
    <property type="entry name" value="Ribosomal protein S6"/>
    <property type="match status" value="1"/>
</dbReference>
<dbReference type="GO" id="GO:0019843">
    <property type="term" value="F:rRNA binding"/>
    <property type="evidence" value="ECO:0007669"/>
    <property type="project" value="InterPro"/>
</dbReference>
<evidence type="ECO:0000313" key="6">
    <source>
        <dbReference type="Proteomes" id="UP000228809"/>
    </source>
</evidence>
<dbReference type="GO" id="GO:0005840">
    <property type="term" value="C:ribosome"/>
    <property type="evidence" value="ECO:0007669"/>
    <property type="project" value="InterPro"/>
</dbReference>
<evidence type="ECO:0000256" key="4">
    <source>
        <dbReference type="SAM" id="MobiDB-lite"/>
    </source>
</evidence>
<protein>
    <recommendedName>
        <fullName evidence="2">Small ribosomal subunit protein bS6</fullName>
    </recommendedName>
    <alternativeName>
        <fullName evidence="3">30S ribosomal protein S6</fullName>
    </alternativeName>
</protein>
<name>A0A2M6WDP2_9BACT</name>
<evidence type="ECO:0000313" key="5">
    <source>
        <dbReference type="EMBL" id="PIT90917.1"/>
    </source>
</evidence>
<organism evidence="5 6">
    <name type="scientific">Candidatus Kaiserbacteria bacterium CG10_big_fil_rev_8_21_14_0_10_49_17</name>
    <dbReference type="NCBI Taxonomy" id="1974609"/>
    <lineage>
        <taxon>Bacteria</taxon>
        <taxon>Candidatus Kaiseribacteriota</taxon>
    </lineage>
</organism>
<comment type="similarity">
    <text evidence="1">Belongs to the bacterial ribosomal protein bS6 family.</text>
</comment>
<dbReference type="EMBL" id="PFBJ01000018">
    <property type="protein sequence ID" value="PIT90917.1"/>
    <property type="molecule type" value="Genomic_DNA"/>
</dbReference>
<feature type="compositionally biased region" description="Basic and acidic residues" evidence="4">
    <location>
        <begin position="134"/>
        <end position="147"/>
    </location>
</feature>
<dbReference type="InterPro" id="IPR035980">
    <property type="entry name" value="Ribosomal_bS6_sf"/>
</dbReference>
<sequence>MAEEKEHNTQEESESRVYELGYHILPSVTEENLSDEVAALKALVTKHNGTPVSEEAPKMLDLAYTMRVREGGKFKNYNSAYFGWMKFEMDPEQVVVLEESVRAMPTVLRSIVFKTVKENTRAGIRAPQLSERPTPTRERQPIRREEENTGPVSEEELDKSIEELVVE</sequence>
<dbReference type="InterPro" id="IPR014717">
    <property type="entry name" value="Transl_elong_EF1B/ribsomal_bS6"/>
</dbReference>
<dbReference type="InterPro" id="IPR000529">
    <property type="entry name" value="Ribosomal_bS6"/>
</dbReference>
<reference evidence="6" key="1">
    <citation type="submission" date="2017-09" db="EMBL/GenBank/DDBJ databases">
        <title>Depth-based differentiation of microbial function through sediment-hosted aquifers and enrichment of novel symbionts in the deep terrestrial subsurface.</title>
        <authorList>
            <person name="Probst A.J."/>
            <person name="Ladd B."/>
            <person name="Jarett J.K."/>
            <person name="Geller-Mcgrath D.E."/>
            <person name="Sieber C.M.K."/>
            <person name="Emerson J.B."/>
            <person name="Anantharaman K."/>
            <person name="Thomas B.C."/>
            <person name="Malmstrom R."/>
            <person name="Stieglmeier M."/>
            <person name="Klingl A."/>
            <person name="Woyke T."/>
            <person name="Ryan C.M."/>
            <person name="Banfield J.F."/>
        </authorList>
    </citation>
    <scope>NUCLEOTIDE SEQUENCE [LARGE SCALE GENOMIC DNA]</scope>
</reference>
<proteinExistence type="inferred from homology"/>
<accession>A0A2M6WDP2</accession>
<feature type="region of interest" description="Disordered" evidence="4">
    <location>
        <begin position="123"/>
        <end position="167"/>
    </location>
</feature>
<evidence type="ECO:0000256" key="3">
    <source>
        <dbReference type="ARBA" id="ARBA00035520"/>
    </source>
</evidence>
<gene>
    <name evidence="5" type="ORF">COU17_03090</name>
</gene>
<dbReference type="Pfam" id="PF01250">
    <property type="entry name" value="Ribosomal_S6"/>
    <property type="match status" value="1"/>
</dbReference>
<dbReference type="Proteomes" id="UP000228809">
    <property type="component" value="Unassembled WGS sequence"/>
</dbReference>
<feature type="compositionally biased region" description="Basic and acidic residues" evidence="4">
    <location>
        <begin position="158"/>
        <end position="167"/>
    </location>
</feature>